<dbReference type="Gene3D" id="1.10.275.10">
    <property type="entry name" value="Fumarase/aspartase (N-terminal domain)"/>
    <property type="match status" value="1"/>
</dbReference>
<dbReference type="InterPro" id="IPR004769">
    <property type="entry name" value="Pur_lyase"/>
</dbReference>
<dbReference type="PROSITE" id="PS00163">
    <property type="entry name" value="FUMARATE_LYASES"/>
    <property type="match status" value="1"/>
</dbReference>
<evidence type="ECO:0000256" key="4">
    <source>
        <dbReference type="ARBA" id="ARBA00012339"/>
    </source>
</evidence>
<evidence type="ECO:0000256" key="10">
    <source>
        <dbReference type="ARBA" id="ARBA00049115"/>
    </source>
</evidence>
<comment type="catalytic activity">
    <reaction evidence="10">
        <text>N(6)-(1,2-dicarboxyethyl)-AMP = fumarate + AMP</text>
        <dbReference type="Rhea" id="RHEA:16853"/>
        <dbReference type="ChEBI" id="CHEBI:29806"/>
        <dbReference type="ChEBI" id="CHEBI:57567"/>
        <dbReference type="ChEBI" id="CHEBI:456215"/>
        <dbReference type="EC" id="4.3.2.2"/>
    </reaction>
    <physiologicalReaction direction="left-to-right" evidence="10">
        <dbReference type="Rhea" id="RHEA:16854"/>
    </physiologicalReaction>
</comment>
<comment type="catalytic activity">
    <reaction evidence="8">
        <text>(2S)-2-[5-amino-1-(5-phospho-beta-D-ribosyl)imidazole-4-carboxamido]succinate = 5-amino-1-(5-phospho-beta-D-ribosyl)imidazole-4-carboxamide + fumarate</text>
        <dbReference type="Rhea" id="RHEA:23920"/>
        <dbReference type="ChEBI" id="CHEBI:29806"/>
        <dbReference type="ChEBI" id="CHEBI:58443"/>
        <dbReference type="ChEBI" id="CHEBI:58475"/>
        <dbReference type="EC" id="4.3.2.2"/>
    </reaction>
    <physiologicalReaction direction="left-to-right" evidence="8">
        <dbReference type="Rhea" id="RHEA:23921"/>
    </physiologicalReaction>
</comment>
<evidence type="ECO:0000256" key="6">
    <source>
        <dbReference type="ARBA" id="ARBA00022755"/>
    </source>
</evidence>
<dbReference type="AlphaFoldDB" id="A0A7H1MN48"/>
<name>A0A7H1MN48_9LACO</name>
<dbReference type="InterPro" id="IPR008948">
    <property type="entry name" value="L-Aspartase-like"/>
</dbReference>
<dbReference type="InterPro" id="IPR020557">
    <property type="entry name" value="Fumarate_lyase_CS"/>
</dbReference>
<evidence type="ECO:0000256" key="3">
    <source>
        <dbReference type="ARBA" id="ARBA00008273"/>
    </source>
</evidence>
<evidence type="ECO:0000256" key="12">
    <source>
        <dbReference type="RuleBase" id="RU361172"/>
    </source>
</evidence>
<dbReference type="InterPro" id="IPR022761">
    <property type="entry name" value="Fumarate_lyase_N"/>
</dbReference>
<dbReference type="CDD" id="cd01360">
    <property type="entry name" value="Adenylsuccinate_lyase_1"/>
    <property type="match status" value="1"/>
</dbReference>
<dbReference type="PANTHER" id="PTHR43172:SF1">
    <property type="entry name" value="ADENYLOSUCCINATE LYASE"/>
    <property type="match status" value="1"/>
</dbReference>
<comment type="pathway">
    <text evidence="2 12">Purine metabolism; AMP biosynthesis via de novo pathway; AMP from IMP: step 2/2.</text>
</comment>
<gene>
    <name evidence="14" type="ORF">FY536_06335</name>
</gene>
<proteinExistence type="inferred from homology"/>
<evidence type="ECO:0000256" key="8">
    <source>
        <dbReference type="ARBA" id="ARBA00024477"/>
    </source>
</evidence>
<dbReference type="Gene3D" id="1.10.40.30">
    <property type="entry name" value="Fumarase/aspartase (C-terminal domain)"/>
    <property type="match status" value="1"/>
</dbReference>
<evidence type="ECO:0000259" key="13">
    <source>
        <dbReference type="SMART" id="SM00998"/>
    </source>
</evidence>
<dbReference type="Gene3D" id="1.20.200.10">
    <property type="entry name" value="Fumarase/aspartase (Central domain)"/>
    <property type="match status" value="1"/>
</dbReference>
<evidence type="ECO:0000256" key="5">
    <source>
        <dbReference type="ARBA" id="ARBA00017058"/>
    </source>
</evidence>
<evidence type="ECO:0000256" key="2">
    <source>
        <dbReference type="ARBA" id="ARBA00004734"/>
    </source>
</evidence>
<comment type="pathway">
    <text evidence="1 12">Purine metabolism; IMP biosynthesis via de novo pathway; 5-amino-1-(5-phospho-D-ribosyl)imidazole-4-carboxamide from 5-amino-1-(5-phospho-D-ribosyl)imidazole-4-carboxylate: step 2/2.</text>
</comment>
<dbReference type="EMBL" id="CP043431">
    <property type="protein sequence ID" value="QNT64884.1"/>
    <property type="molecule type" value="Genomic_DNA"/>
</dbReference>
<dbReference type="SMART" id="SM00998">
    <property type="entry name" value="ADSL_C"/>
    <property type="match status" value="1"/>
</dbReference>
<protein>
    <recommendedName>
        <fullName evidence="5 11">Adenylosuccinate lyase</fullName>
        <shortName evidence="12">ASL</shortName>
        <ecNumber evidence="4 11">4.3.2.2</ecNumber>
    </recommendedName>
    <alternativeName>
        <fullName evidence="9 12">Adenylosuccinase</fullName>
    </alternativeName>
</protein>
<keyword evidence="15" id="KW-1185">Reference proteome</keyword>
<dbReference type="RefSeq" id="WP_006845230.1">
    <property type="nucleotide sequence ID" value="NZ_CP026847.1"/>
</dbReference>
<dbReference type="FunFam" id="1.20.200.10:FF:000008">
    <property type="entry name" value="Adenylosuccinate lyase"/>
    <property type="match status" value="1"/>
</dbReference>
<evidence type="ECO:0000313" key="14">
    <source>
        <dbReference type="EMBL" id="QNT64884.1"/>
    </source>
</evidence>
<organism evidence="14 15">
    <name type="scientific">Weissella koreensis</name>
    <dbReference type="NCBI Taxonomy" id="165096"/>
    <lineage>
        <taxon>Bacteria</taxon>
        <taxon>Bacillati</taxon>
        <taxon>Bacillota</taxon>
        <taxon>Bacilli</taxon>
        <taxon>Lactobacillales</taxon>
        <taxon>Lactobacillaceae</taxon>
        <taxon>Weissella</taxon>
    </lineage>
</organism>
<dbReference type="Pfam" id="PF00206">
    <property type="entry name" value="Lyase_1"/>
    <property type="match status" value="1"/>
</dbReference>
<dbReference type="InterPro" id="IPR000362">
    <property type="entry name" value="Fumarate_lyase_fam"/>
</dbReference>
<dbReference type="NCBIfam" id="TIGR00928">
    <property type="entry name" value="purB"/>
    <property type="match status" value="1"/>
</dbReference>
<keyword evidence="7 12" id="KW-0456">Lyase</keyword>
<feature type="domain" description="Adenylosuccinate lyase C-terminal" evidence="13">
    <location>
        <begin position="358"/>
        <end position="439"/>
    </location>
</feature>
<keyword evidence="6 12" id="KW-0658">Purine biosynthesis</keyword>
<dbReference type="SUPFAM" id="SSF48557">
    <property type="entry name" value="L-aspartase-like"/>
    <property type="match status" value="1"/>
</dbReference>
<dbReference type="GO" id="GO:0006189">
    <property type="term" value="P:'de novo' IMP biosynthetic process"/>
    <property type="evidence" value="ECO:0007669"/>
    <property type="project" value="UniProtKB-UniPathway"/>
</dbReference>
<dbReference type="GO" id="GO:0044208">
    <property type="term" value="P:'de novo' AMP biosynthetic process"/>
    <property type="evidence" value="ECO:0007669"/>
    <property type="project" value="UniProtKB-UniPathway"/>
</dbReference>
<evidence type="ECO:0000256" key="7">
    <source>
        <dbReference type="ARBA" id="ARBA00023239"/>
    </source>
</evidence>
<dbReference type="EC" id="4.3.2.2" evidence="4 11"/>
<dbReference type="InterPro" id="IPR024083">
    <property type="entry name" value="Fumarase/histidase_N"/>
</dbReference>
<dbReference type="Proteomes" id="UP000516446">
    <property type="component" value="Chromosome"/>
</dbReference>
<dbReference type="PANTHER" id="PTHR43172">
    <property type="entry name" value="ADENYLOSUCCINATE LYASE"/>
    <property type="match status" value="1"/>
</dbReference>
<reference evidence="14 15" key="1">
    <citation type="submission" date="2019-08" db="EMBL/GenBank/DDBJ databases">
        <authorList>
            <person name="Chang H.C."/>
            <person name="Mun S.Y."/>
        </authorList>
    </citation>
    <scope>NUCLEOTIDE SEQUENCE [LARGE SCALE GENOMIC DNA]</scope>
    <source>
        <strain evidence="14 15">SK</strain>
    </source>
</reference>
<sequence length="444" mass="50592">MIERYTRAAMQKVWSLEQQYQSWLEVEIAVMDGLVQEGGRVSELRSIRPTVTELALVEQNAKFNVEEIADLEKVTKHDMVAFTRNISASLGPEKKWIHYGLTSTDVVDTAQALRLRDANKIIRKELIAYSDVLRRLTLKYKTTVMMGRTHGVHAEPTTFGLVLARYYQASLRNLERFDRVASEMETGKLSGSVGTFANISPEVEMAAMKRLKLQPQPVGSQVLPRDLHADYISTLALIGTSLEEVAVEIRGLQRSEIHEVEEGFAGGQKGSSSMPHKRNPIGSENIVGLSRVLRGMTIPAYENVPLWHERDISHSSAERVILPEATSTLDYMLHRMTNILDNLQVFPEQMKKNMNRTYGLIYSQRLMYALMDDADFSREQAYDVVQPLTARAWDEQIQFRSLVDADPVIQEKLSKKQVDDAFDYHWHLRHVDDVFARLNLNDGE</sequence>
<dbReference type="GO" id="GO:0070626">
    <property type="term" value="F:(S)-2-(5-amino-1-(5-phospho-D-ribosyl)imidazole-4-carboxamido) succinate lyase (fumarate-forming) activity"/>
    <property type="evidence" value="ECO:0007669"/>
    <property type="project" value="TreeGrafter"/>
</dbReference>
<accession>A0A7H1MN48</accession>
<dbReference type="FunFam" id="1.10.40.30:FF:000007">
    <property type="entry name" value="Adenylosuccinate lyase"/>
    <property type="match status" value="1"/>
</dbReference>
<dbReference type="PRINTS" id="PR00145">
    <property type="entry name" value="ARGSUCLYASE"/>
</dbReference>
<evidence type="ECO:0000256" key="9">
    <source>
        <dbReference type="ARBA" id="ARBA00030717"/>
    </source>
</evidence>
<dbReference type="UniPathway" id="UPA00075">
    <property type="reaction ID" value="UER00336"/>
</dbReference>
<evidence type="ECO:0000256" key="11">
    <source>
        <dbReference type="NCBIfam" id="TIGR00928"/>
    </source>
</evidence>
<dbReference type="GO" id="GO:0004018">
    <property type="term" value="F:N6-(1,2-dicarboxyethyl)AMP AMP-lyase (fumarate-forming) activity"/>
    <property type="evidence" value="ECO:0007669"/>
    <property type="project" value="UniProtKB-UniRule"/>
</dbReference>
<evidence type="ECO:0000313" key="15">
    <source>
        <dbReference type="Proteomes" id="UP000516446"/>
    </source>
</evidence>
<dbReference type="GO" id="GO:0005829">
    <property type="term" value="C:cytosol"/>
    <property type="evidence" value="ECO:0007669"/>
    <property type="project" value="TreeGrafter"/>
</dbReference>
<dbReference type="Pfam" id="PF10397">
    <property type="entry name" value="ADSL_C"/>
    <property type="match status" value="1"/>
</dbReference>
<dbReference type="PRINTS" id="PR00149">
    <property type="entry name" value="FUMRATELYASE"/>
</dbReference>
<dbReference type="InterPro" id="IPR019468">
    <property type="entry name" value="AdenyloSucc_lyase_C"/>
</dbReference>
<dbReference type="UniPathway" id="UPA00074">
    <property type="reaction ID" value="UER00132"/>
</dbReference>
<evidence type="ECO:0000256" key="1">
    <source>
        <dbReference type="ARBA" id="ARBA00004706"/>
    </source>
</evidence>
<comment type="similarity">
    <text evidence="3 12">Belongs to the lyase 1 family. Adenylosuccinate lyase subfamily.</text>
</comment>